<evidence type="ECO:0000313" key="3">
    <source>
        <dbReference type="Proteomes" id="UP000306102"/>
    </source>
</evidence>
<evidence type="ECO:0000313" key="2">
    <source>
        <dbReference type="EMBL" id="THG23147.1"/>
    </source>
</evidence>
<feature type="region of interest" description="Disordered" evidence="1">
    <location>
        <begin position="35"/>
        <end position="69"/>
    </location>
</feature>
<proteinExistence type="predicted"/>
<protein>
    <submittedName>
        <fullName evidence="2">Uncharacterized protein</fullName>
    </submittedName>
</protein>
<comment type="caution">
    <text evidence="2">The sequence shown here is derived from an EMBL/GenBank/DDBJ whole genome shotgun (WGS) entry which is preliminary data.</text>
</comment>
<reference evidence="2 3" key="1">
    <citation type="journal article" date="2018" name="Proc. Natl. Acad. Sci. U.S.A.">
        <title>Draft genome sequence of Camellia sinensis var. sinensis provides insights into the evolution of the tea genome and tea quality.</title>
        <authorList>
            <person name="Wei C."/>
            <person name="Yang H."/>
            <person name="Wang S."/>
            <person name="Zhao J."/>
            <person name="Liu C."/>
            <person name="Gao L."/>
            <person name="Xia E."/>
            <person name="Lu Y."/>
            <person name="Tai Y."/>
            <person name="She G."/>
            <person name="Sun J."/>
            <person name="Cao H."/>
            <person name="Tong W."/>
            <person name="Gao Q."/>
            <person name="Li Y."/>
            <person name="Deng W."/>
            <person name="Jiang X."/>
            <person name="Wang W."/>
            <person name="Chen Q."/>
            <person name="Zhang S."/>
            <person name="Li H."/>
            <person name="Wu J."/>
            <person name="Wang P."/>
            <person name="Li P."/>
            <person name="Shi C."/>
            <person name="Zheng F."/>
            <person name="Jian J."/>
            <person name="Huang B."/>
            <person name="Shan D."/>
            <person name="Shi M."/>
            <person name="Fang C."/>
            <person name="Yue Y."/>
            <person name="Li F."/>
            <person name="Li D."/>
            <person name="Wei S."/>
            <person name="Han B."/>
            <person name="Jiang C."/>
            <person name="Yin Y."/>
            <person name="Xia T."/>
            <person name="Zhang Z."/>
            <person name="Bennetzen J.L."/>
            <person name="Zhao S."/>
            <person name="Wan X."/>
        </authorList>
    </citation>
    <scope>NUCLEOTIDE SEQUENCE [LARGE SCALE GENOMIC DNA]</scope>
    <source>
        <strain evidence="3">cv. Shuchazao</strain>
        <tissue evidence="2">Leaf</tissue>
    </source>
</reference>
<keyword evidence="3" id="KW-1185">Reference proteome</keyword>
<accession>A0A4V6RYT5</accession>
<dbReference type="AlphaFoldDB" id="A0A4V6RYT5"/>
<dbReference type="EMBL" id="SDRB02000478">
    <property type="protein sequence ID" value="THG23147.1"/>
    <property type="molecule type" value="Genomic_DNA"/>
</dbReference>
<organism evidence="2 3">
    <name type="scientific">Camellia sinensis var. sinensis</name>
    <name type="common">China tea</name>
    <dbReference type="NCBI Taxonomy" id="542762"/>
    <lineage>
        <taxon>Eukaryota</taxon>
        <taxon>Viridiplantae</taxon>
        <taxon>Streptophyta</taxon>
        <taxon>Embryophyta</taxon>
        <taxon>Tracheophyta</taxon>
        <taxon>Spermatophyta</taxon>
        <taxon>Magnoliopsida</taxon>
        <taxon>eudicotyledons</taxon>
        <taxon>Gunneridae</taxon>
        <taxon>Pentapetalae</taxon>
        <taxon>asterids</taxon>
        <taxon>Ericales</taxon>
        <taxon>Theaceae</taxon>
        <taxon>Camellia</taxon>
    </lineage>
</organism>
<name>A0A4V6RYT5_CAMSN</name>
<evidence type="ECO:0000256" key="1">
    <source>
        <dbReference type="SAM" id="MobiDB-lite"/>
    </source>
</evidence>
<sequence>MSGQFTESCRTLEKANRYQMSGQFTESCRTLVDVAPSKGQGRGRGRDPVSVEYDIPSASQSGGRSQRRVEGYDMPDIAVEDTYLPDSPLVQEEHLIHAFPGGPTDPSILWSFNSHVAAAIWHGEVNIPQ</sequence>
<dbReference type="Proteomes" id="UP000306102">
    <property type="component" value="Unassembled WGS sequence"/>
</dbReference>
<gene>
    <name evidence="2" type="ORF">TEA_005620</name>
</gene>